<sequence>MTEEVLEAVRQGRPHEVPELLGVLEAAEREALPARLKAIRAEARGWGWEQGERRRRVRHALLVAGAGCHTGAAATASWIGARDLRDRQAPPHQLVLSVLRGRDPRWLGDVAHRLAGRAATAREDYPLIHGLVQRSGCPVPVADGYVHGWVDSVARKRVLGDLTADPQAPVLVPRLFRTAALSDWLVWQDGWVAALAGLPEAGVVTREVLVDGCVARLLRGGSPSEVRFLLELLRALELTEEEEGAHTADWAGIAAHAPSASAAHAQAVLGRLAMAGGLSARQLAEVSSSVLFRAEKKLVRAQLVLVGKALRRDAGAAGELLPVVAEVFGHADTALQERALKLVGRHLDGVGPQVRAALADSAAVLLSPAHRAAAVEVFGALPEPEGPGAAYVELLPPPPEPRPLAPAAEGPELVEEVAALLHSFDPDAMDTERALDGLVRAAHDDPDALREALLPLLPGLWWYDGGLLEARHLRGAQLFAAALAGRVGLDELRRPPTAPGRGYCFHERLAHVPLARAREAAFRALTDPLPFLLATPTWRTGGLEPSVLVERLAAYRRLGVRPGTHDVAQALLRVRRTGPGVREAAQAAAALGTAEGGRLAAWLAEGAGFGAVVRTRAEPPRPGAPDAGAGAPDAGAGAPGRLIEVGTRENLVVRHQFPPAFRPLGRPWTWTGRDGACHCRPGGAGDGLAVLPQDRETLAAWLLPLVSRCADAGERDGALALPALAEGGGEAGPALRLALAYGLGARHAEDRLAAVDALLVLAARGELDAGGLGVDLAELVAVGAVKVNRLADALRTTAASGAYATVWAVLAGALPGLLGGEVPRGTGEILAVAADCAERCGAATRADGAAPVGLAELAARGGSTQLVAQARRLAGALR</sequence>
<reference evidence="2 3" key="1">
    <citation type="submission" date="2016-09" db="EMBL/GenBank/DDBJ databases">
        <title>Streptomyces rubrolavendulae MJM4426 Genome sequencing and assembly.</title>
        <authorList>
            <person name="Kim J.-G."/>
        </authorList>
    </citation>
    <scope>NUCLEOTIDE SEQUENCE [LARGE SCALE GENOMIC DNA]</scope>
    <source>
        <strain evidence="2 3">MJM4426</strain>
    </source>
</reference>
<dbReference type="KEGG" id="srn:A4G23_00575"/>
<name>A0A1D8FX42_9ACTN</name>
<dbReference type="AlphaFoldDB" id="A0A1D8FX42"/>
<feature type="region of interest" description="Disordered" evidence="1">
    <location>
        <begin position="615"/>
        <end position="639"/>
    </location>
</feature>
<evidence type="ECO:0008006" key="4">
    <source>
        <dbReference type="Google" id="ProtNLM"/>
    </source>
</evidence>
<feature type="compositionally biased region" description="Low complexity" evidence="1">
    <location>
        <begin position="624"/>
        <end position="639"/>
    </location>
</feature>
<protein>
    <recommendedName>
        <fullName evidence="4">Secreted protein</fullName>
    </recommendedName>
</protein>
<dbReference type="EMBL" id="CP017316">
    <property type="protein sequence ID" value="AOT57784.1"/>
    <property type="molecule type" value="Genomic_DNA"/>
</dbReference>
<dbReference type="STRING" id="285473.A4G23_00575"/>
<gene>
    <name evidence="2" type="ORF">A4G23_00575</name>
</gene>
<dbReference type="RefSeq" id="WP_069975488.1">
    <property type="nucleotide sequence ID" value="NZ_CP017316.1"/>
</dbReference>
<dbReference type="OrthoDB" id="3245799at2"/>
<keyword evidence="3" id="KW-1185">Reference proteome</keyword>
<evidence type="ECO:0000313" key="2">
    <source>
        <dbReference type="EMBL" id="AOT57784.1"/>
    </source>
</evidence>
<dbReference type="GeneID" id="33065548"/>
<dbReference type="Proteomes" id="UP000095349">
    <property type="component" value="Chromosome"/>
</dbReference>
<evidence type="ECO:0000256" key="1">
    <source>
        <dbReference type="SAM" id="MobiDB-lite"/>
    </source>
</evidence>
<accession>A0A1D8FX42</accession>
<organism evidence="2 3">
    <name type="scientific">Streptomyces rubrolavendulae</name>
    <dbReference type="NCBI Taxonomy" id="285473"/>
    <lineage>
        <taxon>Bacteria</taxon>
        <taxon>Bacillati</taxon>
        <taxon>Actinomycetota</taxon>
        <taxon>Actinomycetes</taxon>
        <taxon>Kitasatosporales</taxon>
        <taxon>Streptomycetaceae</taxon>
        <taxon>Streptomyces</taxon>
    </lineage>
</organism>
<dbReference type="PATRIC" id="fig|285473.5.peg.617"/>
<proteinExistence type="predicted"/>
<evidence type="ECO:0000313" key="3">
    <source>
        <dbReference type="Proteomes" id="UP000095349"/>
    </source>
</evidence>